<evidence type="ECO:0000313" key="2">
    <source>
        <dbReference type="Proteomes" id="UP000326759"/>
    </source>
</evidence>
<keyword evidence="2" id="KW-1185">Reference proteome</keyword>
<organism evidence="1 2">
    <name type="scientific">Armadillidium nasatum</name>
    <dbReference type="NCBI Taxonomy" id="96803"/>
    <lineage>
        <taxon>Eukaryota</taxon>
        <taxon>Metazoa</taxon>
        <taxon>Ecdysozoa</taxon>
        <taxon>Arthropoda</taxon>
        <taxon>Crustacea</taxon>
        <taxon>Multicrustacea</taxon>
        <taxon>Malacostraca</taxon>
        <taxon>Eumalacostraca</taxon>
        <taxon>Peracarida</taxon>
        <taxon>Isopoda</taxon>
        <taxon>Oniscidea</taxon>
        <taxon>Crinocheta</taxon>
        <taxon>Armadillidiidae</taxon>
        <taxon>Armadillidium</taxon>
    </lineage>
</organism>
<evidence type="ECO:0000313" key="1">
    <source>
        <dbReference type="EMBL" id="KAB7499140.1"/>
    </source>
</evidence>
<name>A0A5N5T2I3_9CRUS</name>
<accession>A0A5N5T2I3</accession>
<dbReference type="EMBL" id="SEYY01018655">
    <property type="protein sequence ID" value="KAB7499140.1"/>
    <property type="molecule type" value="Genomic_DNA"/>
</dbReference>
<gene>
    <name evidence="1" type="ORF">Anas_02147</name>
</gene>
<proteinExistence type="predicted"/>
<protein>
    <submittedName>
        <fullName evidence="1">Uncharacterized protein</fullName>
    </submittedName>
</protein>
<dbReference type="Proteomes" id="UP000326759">
    <property type="component" value="Unassembled WGS sequence"/>
</dbReference>
<sequence length="92" mass="10639">MGSGLGSKFTMRVNKIVRKVKKLFQREQTYEEWLSSTNAFIKKQHNNLADSLELLHNAMNEKKEREKGLLNAAVEERNEPLRTVGQFAEYAV</sequence>
<dbReference type="OrthoDB" id="10380973at2759"/>
<dbReference type="AlphaFoldDB" id="A0A5N5T2I3"/>
<reference evidence="1 2" key="1">
    <citation type="journal article" date="2019" name="PLoS Biol.">
        <title>Sex chromosomes control vertical transmission of feminizing Wolbachia symbionts in an isopod.</title>
        <authorList>
            <person name="Becking T."/>
            <person name="Chebbi M.A."/>
            <person name="Giraud I."/>
            <person name="Moumen B."/>
            <person name="Laverre T."/>
            <person name="Caubet Y."/>
            <person name="Peccoud J."/>
            <person name="Gilbert C."/>
            <person name="Cordaux R."/>
        </authorList>
    </citation>
    <scope>NUCLEOTIDE SEQUENCE [LARGE SCALE GENOMIC DNA]</scope>
    <source>
        <strain evidence="1">ANa2</strain>
        <tissue evidence="1">Whole body excluding digestive tract and cuticle</tissue>
    </source>
</reference>
<comment type="caution">
    <text evidence="1">The sequence shown here is derived from an EMBL/GenBank/DDBJ whole genome shotgun (WGS) entry which is preliminary data.</text>
</comment>